<dbReference type="Gene3D" id="3.40.50.1820">
    <property type="entry name" value="alpha/beta hydrolase"/>
    <property type="match status" value="1"/>
</dbReference>
<keyword evidence="4" id="KW-1185">Reference proteome</keyword>
<dbReference type="InterPro" id="IPR029058">
    <property type="entry name" value="AB_hydrolase_fold"/>
</dbReference>
<dbReference type="Pfam" id="PF00135">
    <property type="entry name" value="COesterase"/>
    <property type="match status" value="1"/>
</dbReference>
<dbReference type="InterPro" id="IPR002018">
    <property type="entry name" value="CarbesteraseB"/>
</dbReference>
<evidence type="ECO:0000313" key="4">
    <source>
        <dbReference type="Proteomes" id="UP001321473"/>
    </source>
</evidence>
<protein>
    <recommendedName>
        <fullName evidence="2">Carboxylesterase type B domain-containing protein</fullName>
    </recommendedName>
</protein>
<evidence type="ECO:0000313" key="3">
    <source>
        <dbReference type="EMBL" id="KAK8770609.1"/>
    </source>
</evidence>
<organism evidence="3 4">
    <name type="scientific">Amblyomma americanum</name>
    <name type="common">Lone star tick</name>
    <dbReference type="NCBI Taxonomy" id="6943"/>
    <lineage>
        <taxon>Eukaryota</taxon>
        <taxon>Metazoa</taxon>
        <taxon>Ecdysozoa</taxon>
        <taxon>Arthropoda</taxon>
        <taxon>Chelicerata</taxon>
        <taxon>Arachnida</taxon>
        <taxon>Acari</taxon>
        <taxon>Parasitiformes</taxon>
        <taxon>Ixodida</taxon>
        <taxon>Ixodoidea</taxon>
        <taxon>Ixodidae</taxon>
        <taxon>Amblyomminae</taxon>
        <taxon>Amblyomma</taxon>
    </lineage>
</organism>
<dbReference type="Proteomes" id="UP001321473">
    <property type="component" value="Unassembled WGS sequence"/>
</dbReference>
<keyword evidence="1" id="KW-0325">Glycoprotein</keyword>
<gene>
    <name evidence="3" type="ORF">V5799_012925</name>
</gene>
<reference evidence="3 4" key="1">
    <citation type="journal article" date="2023" name="Arcadia Sci">
        <title>De novo assembly of a long-read Amblyomma americanum tick genome.</title>
        <authorList>
            <person name="Chou S."/>
            <person name="Poskanzer K.E."/>
            <person name="Rollins M."/>
            <person name="Thuy-Boun P.S."/>
        </authorList>
    </citation>
    <scope>NUCLEOTIDE SEQUENCE [LARGE SCALE GENOMIC DNA]</scope>
    <source>
        <strain evidence="3">F_SG_1</strain>
        <tissue evidence="3">Salivary glands</tissue>
    </source>
</reference>
<comment type="caution">
    <text evidence="3">The sequence shown here is derived from an EMBL/GenBank/DDBJ whole genome shotgun (WGS) entry which is preliminary data.</text>
</comment>
<name>A0AAQ4E7A4_AMBAM</name>
<sequence>MVTLFGLFLVTSSMAVVYIVLRYADSSVFAGTPISQFTCAYDEAQLSVELKTLDVTVRGHFIYEGRIRTFFGIPYGADTGGKERFRLPKARREFGEGGVFNASRHGPRCPQVNDGRYNFQAEPPFISKPKNTPGY</sequence>
<evidence type="ECO:0000259" key="2">
    <source>
        <dbReference type="Pfam" id="PF00135"/>
    </source>
</evidence>
<feature type="domain" description="Carboxylesterase type B" evidence="2">
    <location>
        <begin position="56"/>
        <end position="118"/>
    </location>
</feature>
<dbReference type="SUPFAM" id="SSF53474">
    <property type="entry name" value="alpha/beta-Hydrolases"/>
    <property type="match status" value="1"/>
</dbReference>
<proteinExistence type="predicted"/>
<dbReference type="AlphaFoldDB" id="A0AAQ4E7A4"/>
<evidence type="ECO:0000256" key="1">
    <source>
        <dbReference type="ARBA" id="ARBA00023180"/>
    </source>
</evidence>
<accession>A0AAQ4E7A4</accession>
<dbReference type="EMBL" id="JARKHS020020837">
    <property type="protein sequence ID" value="KAK8770609.1"/>
    <property type="molecule type" value="Genomic_DNA"/>
</dbReference>